<organism evidence="3">
    <name type="scientific">Lepeophtheirus salmonis</name>
    <name type="common">Salmon louse</name>
    <name type="synonym">Caligus salmonis</name>
    <dbReference type="NCBI Taxonomy" id="72036"/>
    <lineage>
        <taxon>Eukaryota</taxon>
        <taxon>Metazoa</taxon>
        <taxon>Ecdysozoa</taxon>
        <taxon>Arthropoda</taxon>
        <taxon>Crustacea</taxon>
        <taxon>Multicrustacea</taxon>
        <taxon>Hexanauplia</taxon>
        <taxon>Copepoda</taxon>
        <taxon>Siphonostomatoida</taxon>
        <taxon>Caligidae</taxon>
        <taxon>Lepeophtheirus</taxon>
    </lineage>
</organism>
<reference evidence="3" key="1">
    <citation type="submission" date="2014-05" db="EMBL/GenBank/DDBJ databases">
        <authorList>
            <person name="Chronopoulou M."/>
        </authorList>
    </citation>
    <scope>NUCLEOTIDE SEQUENCE</scope>
    <source>
        <tissue evidence="3">Whole organism</tissue>
    </source>
</reference>
<keyword evidence="2" id="KW-0564">Palmitate</keyword>
<dbReference type="OrthoDB" id="191150at2759"/>
<proteinExistence type="inferred from homology"/>
<dbReference type="GO" id="GO:0017128">
    <property type="term" value="F:phospholipid scramblase activity"/>
    <property type="evidence" value="ECO:0007669"/>
    <property type="project" value="InterPro"/>
</dbReference>
<evidence type="ECO:0000313" key="3">
    <source>
        <dbReference type="EMBL" id="CDW33428.1"/>
    </source>
</evidence>
<name>A0A0K2U5D8_LEPSM</name>
<comment type="function">
    <text evidence="2">May mediate accelerated ATP-independent bidirectional transbilayer migration of phospholipids upon binding calcium ions that results in a loss of phospholipid asymmetry in the plasma membrane.</text>
</comment>
<dbReference type="InterPro" id="IPR005552">
    <property type="entry name" value="Scramblase"/>
</dbReference>
<dbReference type="PANTHER" id="PTHR23248">
    <property type="entry name" value="PHOSPHOLIPID SCRAMBLASE-RELATED"/>
    <property type="match status" value="1"/>
</dbReference>
<keyword evidence="2" id="KW-0449">Lipoprotein</keyword>
<comment type="similarity">
    <text evidence="1 2">Belongs to the phospholipid scramblase family.</text>
</comment>
<evidence type="ECO:0000256" key="1">
    <source>
        <dbReference type="ARBA" id="ARBA00005350"/>
    </source>
</evidence>
<comment type="cofactor">
    <cofactor evidence="2">
        <name>Ca(2+)</name>
        <dbReference type="ChEBI" id="CHEBI:29108"/>
    </cofactor>
</comment>
<accession>A0A0K2U5D8</accession>
<dbReference type="PANTHER" id="PTHR23248:SF9">
    <property type="entry name" value="PHOSPHOLIPID SCRAMBLASE"/>
    <property type="match status" value="1"/>
</dbReference>
<dbReference type="Pfam" id="PF03803">
    <property type="entry name" value="Scramblase"/>
    <property type="match status" value="1"/>
</dbReference>
<keyword evidence="2" id="KW-0106">Calcium</keyword>
<feature type="non-terminal residue" evidence="3">
    <location>
        <position position="1"/>
    </location>
</feature>
<dbReference type="EMBL" id="HACA01016067">
    <property type="protein sequence ID" value="CDW33428.1"/>
    <property type="molecule type" value="Transcribed_RNA"/>
</dbReference>
<protein>
    <recommendedName>
        <fullName evidence="2">Phospholipid scramblase</fullName>
    </recommendedName>
</protein>
<evidence type="ECO:0000256" key="2">
    <source>
        <dbReference type="RuleBase" id="RU363116"/>
    </source>
</evidence>
<sequence>LHQIYLAIQGRMQMKKIIRDQPQRESFSSFKSSMAIKKLMIQNYLQISQKIDWIEVISPLEISNSYSFRTESNEELFIGTERSEFMGRNCCEELRALSLNVYDTEGNEILVMKRPFNCNSCCFPCCLQRMDVFDPSGIFIGSVNQVWTLMTPKFKILDRNHTLIYEIIGPCLFSRYFRNVDFGIFLPNGYSEVGKLSKQFDLIKDIFTDADILAIRFPTDSPLEYRLILMATLFLIDYNYYEGDEGRRLCWKF</sequence>
<dbReference type="GO" id="GO:0005886">
    <property type="term" value="C:plasma membrane"/>
    <property type="evidence" value="ECO:0007669"/>
    <property type="project" value="TreeGrafter"/>
</dbReference>
<dbReference type="AlphaFoldDB" id="A0A0K2U5D8"/>